<dbReference type="SUPFAM" id="SSF53756">
    <property type="entry name" value="UDP-Glycosyltransferase/glycogen phosphorylase"/>
    <property type="match status" value="1"/>
</dbReference>
<feature type="domain" description="Glycosyltransferase subfamily 4-like N-terminal" evidence="2">
    <location>
        <begin position="14"/>
        <end position="165"/>
    </location>
</feature>
<dbReference type="Proteomes" id="UP000031843">
    <property type="component" value="Chromosome main"/>
</dbReference>
<dbReference type="Pfam" id="PF13692">
    <property type="entry name" value="Glyco_trans_1_4"/>
    <property type="match status" value="1"/>
</dbReference>
<evidence type="ECO:0000313" key="4">
    <source>
        <dbReference type="Proteomes" id="UP000031843"/>
    </source>
</evidence>
<dbReference type="OrthoDB" id="9802525at2"/>
<protein>
    <submittedName>
        <fullName evidence="3">Glycosyltransferase</fullName>
    </submittedName>
</protein>
<organism evidence="3 4">
    <name type="scientific">Cupriavidus basilensis</name>
    <dbReference type="NCBI Taxonomy" id="68895"/>
    <lineage>
        <taxon>Bacteria</taxon>
        <taxon>Pseudomonadati</taxon>
        <taxon>Pseudomonadota</taxon>
        <taxon>Betaproteobacteria</taxon>
        <taxon>Burkholderiales</taxon>
        <taxon>Burkholderiaceae</taxon>
        <taxon>Cupriavidus</taxon>
    </lineage>
</organism>
<dbReference type="EMBL" id="CP010536">
    <property type="protein sequence ID" value="AJG18522.1"/>
    <property type="molecule type" value="Genomic_DNA"/>
</dbReference>
<keyword evidence="4" id="KW-1185">Reference proteome</keyword>
<dbReference type="PANTHER" id="PTHR45947">
    <property type="entry name" value="SULFOQUINOVOSYL TRANSFERASE SQD2"/>
    <property type="match status" value="1"/>
</dbReference>
<dbReference type="STRING" id="68895.RR42_m1115"/>
<proteinExistence type="predicted"/>
<dbReference type="PANTHER" id="PTHR45947:SF3">
    <property type="entry name" value="SULFOQUINOVOSYL TRANSFERASE SQD2"/>
    <property type="match status" value="1"/>
</dbReference>
<evidence type="ECO:0000259" key="2">
    <source>
        <dbReference type="Pfam" id="PF13439"/>
    </source>
</evidence>
<dbReference type="Pfam" id="PF13439">
    <property type="entry name" value="Glyco_transf_4"/>
    <property type="match status" value="1"/>
</dbReference>
<feature type="compositionally biased region" description="Polar residues" evidence="1">
    <location>
        <begin position="338"/>
        <end position="348"/>
    </location>
</feature>
<dbReference type="InterPro" id="IPR028098">
    <property type="entry name" value="Glyco_trans_4-like_N"/>
</dbReference>
<dbReference type="AlphaFoldDB" id="A0A0C4Y0Q8"/>
<gene>
    <name evidence="3" type="ORF">RR42_m1115</name>
</gene>
<feature type="region of interest" description="Disordered" evidence="1">
    <location>
        <begin position="330"/>
        <end position="388"/>
    </location>
</feature>
<dbReference type="CDD" id="cd03814">
    <property type="entry name" value="GT4-like"/>
    <property type="match status" value="1"/>
</dbReference>
<dbReference type="GO" id="GO:0016757">
    <property type="term" value="F:glycosyltransferase activity"/>
    <property type="evidence" value="ECO:0007669"/>
    <property type="project" value="TreeGrafter"/>
</dbReference>
<sequence length="388" mass="42329">MKILIVTDAWEPQVNGVVRTLKSTRRELIAMGHTVELITPQEFTTIPCPTYPEIALSLFAAAKVRARIRAFAPDALHIATEGPLGLAARRYAIREQLPFTTAYHTRFPEYVQARFGIPLAWTYRFLRWFHGPARAVMAPTPVVLQDLHQFGITHGVLWTRGVDLDVFTTQQANVLNTAHPIFLYVGRVAVEKNVEAFLALDLPGSKWVVGDGPALASLRARYPAANYLGVLTQPELAKVYASADVFVFPSRTDTFGLVLLEALASGLPVAAYPVTGPIDVLGHSDAGVMHEDLREACLEALRIDRATARAHAERFSWRAASEQFLTHLQPLPAVRATPNGTNGTTARPSSEHADSASPTHRTAPPAGATDRHVSPGTAPGLAEQRLHD</sequence>
<evidence type="ECO:0000256" key="1">
    <source>
        <dbReference type="SAM" id="MobiDB-lite"/>
    </source>
</evidence>
<dbReference type="Gene3D" id="3.40.50.2000">
    <property type="entry name" value="Glycogen Phosphorylase B"/>
    <property type="match status" value="2"/>
</dbReference>
<name>A0A0C4Y0Q8_9BURK</name>
<reference evidence="3 4" key="1">
    <citation type="journal article" date="2015" name="Genome Announc.">
        <title>Complete Genome Sequence of Cupriavidus basilensis 4G11, Isolated from the Oak Ridge Field Research Center Site.</title>
        <authorList>
            <person name="Ray J."/>
            <person name="Waters R.J."/>
            <person name="Skerker J.M."/>
            <person name="Kuehl J.V."/>
            <person name="Price M.N."/>
            <person name="Huang J."/>
            <person name="Chakraborty R."/>
            <person name="Arkin A.P."/>
            <person name="Deutschbauer A."/>
        </authorList>
    </citation>
    <scope>NUCLEOTIDE SEQUENCE [LARGE SCALE GENOMIC DNA]</scope>
    <source>
        <strain evidence="3">4G11</strain>
    </source>
</reference>
<keyword evidence="3" id="KW-0808">Transferase</keyword>
<dbReference type="KEGG" id="cbw:RR42_m1115"/>
<accession>A0A0C4Y0Q8</accession>
<dbReference type="InterPro" id="IPR050194">
    <property type="entry name" value="Glycosyltransferase_grp1"/>
</dbReference>
<dbReference type="RefSeq" id="WP_043344703.1">
    <property type="nucleotide sequence ID" value="NZ_CP010536.1"/>
</dbReference>
<evidence type="ECO:0000313" key="3">
    <source>
        <dbReference type="EMBL" id="AJG18522.1"/>
    </source>
</evidence>